<dbReference type="InterPro" id="IPR054722">
    <property type="entry name" value="PolX-like_BBD"/>
</dbReference>
<feature type="compositionally biased region" description="Basic and acidic residues" evidence="6">
    <location>
        <begin position="1640"/>
        <end position="1653"/>
    </location>
</feature>
<feature type="domain" description="CCHC-type" evidence="8">
    <location>
        <begin position="1217"/>
        <end position="1232"/>
    </location>
</feature>
<sequence>MNRVTAVILSLALLHCAHGEPVTINHDQVKPFAQPEPVTISEKAAVKFKPQLHILDGCVSFPVRSREASSQPKAQTVYMTELHGTGRDQWAIVYAWYFPKNFRAYMAKCRHGWASMILWLDNPALEEPKILGASLSQQTLKPEKLLFIPMAERNKEPYQKFNGIPPTAFVGMQQIRHTQLSRWSWNYTYEGGSNFSTRVTHMMDKFDWIHLSFLGQDGEFQDLIMWEQLTDEARTSLGSLRGSAIRRLSRSAIGNQLKRFEDHSVFPPSNWSLHNYYLYAQLQLPSKTEIDAVEFLNGARFAGERVIRSMHANQPIDLSSDHQIDTEIEQMFDSLCFQKDFLPRARRLGVGASRIELKELDFTGVYLSGVKCERTTRANLKMEEKLRAVLSQTLKLENEFETSPEDEEVLERLQLTALLHTTQSVEAVSAETSEKQTVKSDVKMTLRFESLVTEPSDVDWRIIKLKQFRRNNSMNSTTFVVLFLVLLHSIHGVAATINHDQVQPFAQPEPVTITEKAAVKFKPQIRIMAGCVPFPVVNAAGEISGGLKPTKGTDGCTKAPMGSQVYGRASWYRDLWAIVYAWYFPKNFRSDGPKGRHCWASMVLWLENPALENQKVLGASLSQQTLKPRSFLFGLMEEQKTEPYEKLNGILPMAFVGMQRITVAKTGLWSYTYYTSMRDGPTYPRELHTGRAIAAGIWEQWIEDARADLNSADFCDSTSPFTDQNFELTPEKALSMAWPPQLTTIKSSLSLSPSPTNPKNLATLVVLSLALLYSIHDQTVTINHDQVQPFAQPEPVTISEKAAVKFRPQLSVIDSCVSFPVVNAAGEISGGLKPTKGTDGCTKAPMGSQVYGRASWYRDLWAIVYAWYFPKNFRSDGPKGRHCWASMVLWLENPALENQKLLGASLSQQTLKPRSFLFGLMEEQKTEPYEKLNGILPMAFVGMQRITVAKTGLWSYTYYTSMRDGPTYPRELHTGRAIAAGIWEQWIEDARADLNSADFCDSTSPFTDQNFELTLEKALNFDAKDNAAREAILSGVSAQDAEMICQETTAEAMWNRFVDRQTKREYANYIFVRAEFYSNTYTPDKPMETWLREMEKMRRNLLHYGKQIDDKDFAETLLGHVSRTHRDVVRQFSKHYVVCGSADNRPVPTAAQVMNALRAESALDEKMGAEEKKAAGVAACGKDQKQGKRKRGGRGKNKLKDQKDDNNKSGRKETRTCFGCGEVGHIRPNCPNKKRKEDKDEDDDDSKRRKAINLPTSIMLSLVLLHSIHGVAVTIHYDQVLPFAQSEPVTISEKAVINCVSFPVVNAAGEISGGLKRTKGTDGCTESPMGSQVYGRASWYRDRWAIVYAWYFPKNFRSDGPKGRHCWASMVLWLENPALENQKLLGASLSQQTLKPRSFLFGLMEEQKTEPYEKLNGILPMAFVGMQRITVAKTGLWSYTYYTSMRDGPTYPRELHTGRAIAAGIWEQWIEDARADLNSADFCDSTSPFTDQNFELTLEKATMLLEKRFFRETTAEAMWNRFVDRQTKREYANYIFVRAEFYSNTYTPDKPMETWLQTLLGHVSRTHRDVVRQFSKHYVVCGSADNRPVPTAAQVMNALRAESALDEKMGAEEKKAAGVAACGKDQKQGKRKRGGRGKNKLKDQKDDNNKSGRKETRTCFGCGEVGHIRPNCPNKKRKEDKDEDDDDSKRRKVDAVGCISRNTLVVAFVKNSAGDIIEWALDSCSDVHVCNQQDLLSSLKKDEEHVFQAYDGKVSDDEQTGSVHLRAVNSKQPHQELSLQFRNVLFKPNAPDNLLSLDLLEKDGWTVKFGRRDSQRVAWLTKDRSQILLTKNRGRYRLKAKVTPVYRIPAVHQRKTRDDGDSLVRWHLRFAHLNTPTIKHMAKEKVATGMTEKLRDDVDMPCWSCKSAKLTRLSYKRTNTRRATKPYQKLMSDMCYVNVTTYNGYKHFQLVQDEASRYLWGFLLKEKYEATDVVMDHIKWLLAQGFKVEVFNSDQGRELLNQKLHSFLRANGIEYTWTNAYSPEENGLVEKMNGVVMARVRCLLKTADMPFSLWGEAFEFAVEVGNVSATSALKGDTPYFRRFGERPDVSNLKTWGCLVFVFTPKVLRTSKLEDTGKPGLFLGYAKHSESYRVLNLLTGNVQEVRSVEFHGEWTVDRTYVERLLNNRLPVLASVTETLDENRKRRRCDGDSPSCYDTEGSPPVSARGSCGGPLSETEDSFPVAAGIQPEQGRTNILLSSEAEVDVRGGKRGLVELPNSDSDDDLRRPMSREISPSVGEAAVVEGEDRSDDVIVADDDADGFDTLEDEMTTSEPAILMSEVEERLSNSTRPEIANAVRMLSKYMSKYTCEHYVMAKRVLRYLQGTRDYGLLWERPSSPDLHFTAYADADLGGEKDDRQSITGYVLQMNGSRVEQRSVEVQQPRSQTENYYYSLYASNSILYCLSEAINLPTSIMLSLVLLHSIHGVAVTIHYDQVLPFAQSEPVTISEKAVINCVSFPVVNAAGEISGGLKRTKKADGCTESPMGSQVYGRASWYRDRWAIVYAWYFPKNFRSDGPKGRHCWASMVLWLENPALENQKLLGASLSQQTLKPRSFLFGLMEEQKTEPYEKLNGILPMAFVGMQRITVAKTGLWSYTYYTSMRDGPTYPRELHTGRAIAAGIWEQWIEDARADLNSADFCDSTSPFTDQNFELTPEKA</sequence>
<dbReference type="InterPro" id="IPR012337">
    <property type="entry name" value="RNaseH-like_sf"/>
</dbReference>
<dbReference type="Proteomes" id="UP001259832">
    <property type="component" value="Unassembled WGS sequence"/>
</dbReference>
<feature type="region of interest" description="Disordered" evidence="6">
    <location>
        <begin position="1174"/>
        <end position="1214"/>
    </location>
</feature>
<dbReference type="InterPro" id="IPR001584">
    <property type="entry name" value="Integrase_cat-core"/>
</dbReference>
<keyword evidence="3" id="KW-0964">Secreted</keyword>
<dbReference type="InterPro" id="IPR008701">
    <property type="entry name" value="NPP1"/>
</dbReference>
<dbReference type="GO" id="GO:0015074">
    <property type="term" value="P:DNA integration"/>
    <property type="evidence" value="ECO:0007669"/>
    <property type="project" value="InterPro"/>
</dbReference>
<dbReference type="Pfam" id="PF22936">
    <property type="entry name" value="Pol_BBD"/>
    <property type="match status" value="1"/>
</dbReference>
<reference evidence="10" key="1">
    <citation type="submission" date="2023-08" db="EMBL/GenBank/DDBJ databases">
        <title>Reference Genome Resource for the Citrus Pathogen Phytophthora citrophthora.</title>
        <authorList>
            <person name="Moller H."/>
            <person name="Coetzee B."/>
            <person name="Rose L.J."/>
            <person name="Van Niekerk J.M."/>
        </authorList>
    </citation>
    <scope>NUCLEOTIDE SEQUENCE</scope>
    <source>
        <strain evidence="10">STE-U-9442</strain>
    </source>
</reference>
<feature type="signal peptide" evidence="7">
    <location>
        <begin position="1"/>
        <end position="19"/>
    </location>
</feature>
<evidence type="ECO:0000256" key="7">
    <source>
        <dbReference type="SAM" id="SignalP"/>
    </source>
</evidence>
<dbReference type="InterPro" id="IPR001878">
    <property type="entry name" value="Znf_CCHC"/>
</dbReference>
<feature type="region of interest" description="Disordered" evidence="6">
    <location>
        <begin position="1228"/>
        <end position="1248"/>
    </location>
</feature>
<dbReference type="PANTHER" id="PTHR33657:SF8">
    <property type="entry name" value="DOMAIN PROTEIN, PUTATIVE (AFU_ORTHOLOGUE AFUA_5G00600)-RELATED"/>
    <property type="match status" value="1"/>
</dbReference>
<dbReference type="GO" id="GO:0003676">
    <property type="term" value="F:nucleic acid binding"/>
    <property type="evidence" value="ECO:0007669"/>
    <property type="project" value="InterPro"/>
</dbReference>
<dbReference type="EMBL" id="JASMQC010000017">
    <property type="protein sequence ID" value="KAK1938796.1"/>
    <property type="molecule type" value="Genomic_DNA"/>
</dbReference>
<dbReference type="PROSITE" id="PS50994">
    <property type="entry name" value="INTEGRASE"/>
    <property type="match status" value="1"/>
</dbReference>
<keyword evidence="5" id="KW-0863">Zinc-finger</keyword>
<feature type="chain" id="PRO_5042280856" evidence="7">
    <location>
        <begin position="20"/>
        <end position="2695"/>
    </location>
</feature>
<organism evidence="10 11">
    <name type="scientific">Phytophthora citrophthora</name>
    <dbReference type="NCBI Taxonomy" id="4793"/>
    <lineage>
        <taxon>Eukaryota</taxon>
        <taxon>Sar</taxon>
        <taxon>Stramenopiles</taxon>
        <taxon>Oomycota</taxon>
        <taxon>Peronosporomycetes</taxon>
        <taxon>Peronosporales</taxon>
        <taxon>Peronosporaceae</taxon>
        <taxon>Phytophthora</taxon>
    </lineage>
</organism>
<feature type="compositionally biased region" description="Basic residues" evidence="6">
    <location>
        <begin position="1187"/>
        <end position="1197"/>
    </location>
</feature>
<dbReference type="SMART" id="SM00343">
    <property type="entry name" value="ZnF_C2HC"/>
    <property type="match status" value="2"/>
</dbReference>
<dbReference type="PANTHER" id="PTHR33657">
    <property type="entry name" value="DOMAIN PROTEIN, PUTATIVE (AFU_ORTHOLOGUE AFUA_5G00600)-RELATED"/>
    <property type="match status" value="1"/>
</dbReference>
<evidence type="ECO:0000256" key="2">
    <source>
        <dbReference type="ARBA" id="ARBA00009520"/>
    </source>
</evidence>
<dbReference type="InterPro" id="IPR057670">
    <property type="entry name" value="SH3_retrovirus"/>
</dbReference>
<evidence type="ECO:0000259" key="9">
    <source>
        <dbReference type="PROSITE" id="PS50994"/>
    </source>
</evidence>
<keyword evidence="11" id="KW-1185">Reference proteome</keyword>
<comment type="subcellular location">
    <subcellularLocation>
        <location evidence="1">Secreted</location>
    </subcellularLocation>
</comment>
<name>A0AAD9LJS4_9STRA</name>
<evidence type="ECO:0000256" key="1">
    <source>
        <dbReference type="ARBA" id="ARBA00004613"/>
    </source>
</evidence>
<evidence type="ECO:0000313" key="11">
    <source>
        <dbReference type="Proteomes" id="UP001259832"/>
    </source>
</evidence>
<dbReference type="InterPro" id="IPR036875">
    <property type="entry name" value="Znf_CCHC_sf"/>
</dbReference>
<dbReference type="SUPFAM" id="SSF57756">
    <property type="entry name" value="Retrovirus zinc finger-like domains"/>
    <property type="match status" value="2"/>
</dbReference>
<evidence type="ECO:0000256" key="3">
    <source>
        <dbReference type="ARBA" id="ARBA00022525"/>
    </source>
</evidence>
<comment type="similarity">
    <text evidence="2">Belongs to the Necrosis inducing protein (NPP1) family.</text>
</comment>
<dbReference type="Pfam" id="PF25597">
    <property type="entry name" value="SH3_retrovirus"/>
    <property type="match status" value="1"/>
</dbReference>
<protein>
    <submittedName>
        <fullName evidence="10">Retrovirus-related Pol polyprotein from transposon TNT 1-94</fullName>
    </submittedName>
</protein>
<gene>
    <name evidence="10" type="ORF">P3T76_008871</name>
</gene>
<dbReference type="Pfam" id="PF05630">
    <property type="entry name" value="NPP1"/>
    <property type="match status" value="5"/>
</dbReference>
<dbReference type="Gene3D" id="4.10.60.10">
    <property type="entry name" value="Zinc finger, CCHC-type"/>
    <property type="match status" value="1"/>
</dbReference>
<dbReference type="Gene3D" id="3.30.420.10">
    <property type="entry name" value="Ribonuclease H-like superfamily/Ribonuclease H"/>
    <property type="match status" value="1"/>
</dbReference>
<dbReference type="PROSITE" id="PS50158">
    <property type="entry name" value="ZF_CCHC"/>
    <property type="match status" value="2"/>
</dbReference>
<evidence type="ECO:0000256" key="4">
    <source>
        <dbReference type="ARBA" id="ARBA00023026"/>
    </source>
</evidence>
<feature type="region of interest" description="Disordered" evidence="6">
    <location>
        <begin position="1616"/>
        <end position="1653"/>
    </location>
</feature>
<feature type="compositionally biased region" description="Basic and acidic residues" evidence="6">
    <location>
        <begin position="1198"/>
        <end position="1214"/>
    </location>
</feature>
<dbReference type="InterPro" id="IPR036397">
    <property type="entry name" value="RNaseH_sf"/>
</dbReference>
<evidence type="ECO:0000256" key="5">
    <source>
        <dbReference type="PROSITE-ProRule" id="PRU00047"/>
    </source>
</evidence>
<dbReference type="Pfam" id="PF00665">
    <property type="entry name" value="rve"/>
    <property type="match status" value="1"/>
</dbReference>
<feature type="domain" description="CCHC-type" evidence="8">
    <location>
        <begin position="1659"/>
        <end position="1674"/>
    </location>
</feature>
<proteinExistence type="inferred from homology"/>
<keyword evidence="4" id="KW-0843">Virulence</keyword>
<evidence type="ECO:0000313" key="10">
    <source>
        <dbReference type="EMBL" id="KAK1938796.1"/>
    </source>
</evidence>
<feature type="domain" description="Integrase catalytic" evidence="9">
    <location>
        <begin position="1922"/>
        <end position="2086"/>
    </location>
</feature>
<keyword evidence="5" id="KW-0479">Metal-binding</keyword>
<dbReference type="SUPFAM" id="SSF53098">
    <property type="entry name" value="Ribonuclease H-like"/>
    <property type="match status" value="1"/>
</dbReference>
<dbReference type="GO" id="GO:0008270">
    <property type="term" value="F:zinc ion binding"/>
    <property type="evidence" value="ECO:0007669"/>
    <property type="project" value="UniProtKB-KW"/>
</dbReference>
<feature type="region of interest" description="Disordered" evidence="6">
    <location>
        <begin position="2180"/>
        <end position="2219"/>
    </location>
</feature>
<keyword evidence="5" id="KW-0862">Zinc</keyword>
<comment type="caution">
    <text evidence="10">The sequence shown here is derived from an EMBL/GenBank/DDBJ whole genome shotgun (WGS) entry which is preliminary data.</text>
</comment>
<evidence type="ECO:0000259" key="8">
    <source>
        <dbReference type="PROSITE" id="PS50158"/>
    </source>
</evidence>
<dbReference type="GO" id="GO:0005576">
    <property type="term" value="C:extracellular region"/>
    <property type="evidence" value="ECO:0007669"/>
    <property type="project" value="UniProtKB-SubCell"/>
</dbReference>
<accession>A0AAD9LJS4</accession>
<keyword evidence="7" id="KW-0732">Signal</keyword>
<feature type="region of interest" description="Disordered" evidence="6">
    <location>
        <begin position="1671"/>
        <end position="1692"/>
    </location>
</feature>
<feature type="compositionally biased region" description="Basic residues" evidence="6">
    <location>
        <begin position="1629"/>
        <end position="1639"/>
    </location>
</feature>
<evidence type="ECO:0000256" key="6">
    <source>
        <dbReference type="SAM" id="MobiDB-lite"/>
    </source>
</evidence>